<sequence>MKQHADNYFVNRIPKPISQMSTNQVVTKSNEQKPTSYLTFCRNKHKRKNETALKQPYLQSSSIGAKIEYDQIALNEFKEYSVIIKTKCQINIIKNKNFTIYSNLGTRKISELQLLTSKMFFVTIQVQLQVVKYKEKCNSLQDQIKSKQKNFQKKVLKIIQIFKTHRERNEEKQSKSKTLIKTQIPKSNIYFHAQTQ</sequence>
<dbReference type="EMBL" id="CAJJDN010000051">
    <property type="protein sequence ID" value="CAD8087214.1"/>
    <property type="molecule type" value="Genomic_DNA"/>
</dbReference>
<keyword evidence="2" id="KW-1185">Reference proteome</keyword>
<gene>
    <name evidence="1" type="ORF">PSON_ATCC_30995.1.T0510068</name>
</gene>
<protein>
    <submittedName>
        <fullName evidence="1">Uncharacterized protein</fullName>
    </submittedName>
</protein>
<organism evidence="1 2">
    <name type="scientific">Paramecium sonneborni</name>
    <dbReference type="NCBI Taxonomy" id="65129"/>
    <lineage>
        <taxon>Eukaryota</taxon>
        <taxon>Sar</taxon>
        <taxon>Alveolata</taxon>
        <taxon>Ciliophora</taxon>
        <taxon>Intramacronucleata</taxon>
        <taxon>Oligohymenophorea</taxon>
        <taxon>Peniculida</taxon>
        <taxon>Parameciidae</taxon>
        <taxon>Paramecium</taxon>
    </lineage>
</organism>
<evidence type="ECO:0000313" key="2">
    <source>
        <dbReference type="Proteomes" id="UP000692954"/>
    </source>
</evidence>
<evidence type="ECO:0000313" key="1">
    <source>
        <dbReference type="EMBL" id="CAD8087214.1"/>
    </source>
</evidence>
<reference evidence="1" key="1">
    <citation type="submission" date="2021-01" db="EMBL/GenBank/DDBJ databases">
        <authorList>
            <consortium name="Genoscope - CEA"/>
            <person name="William W."/>
        </authorList>
    </citation>
    <scope>NUCLEOTIDE SEQUENCE</scope>
</reference>
<proteinExistence type="predicted"/>
<name>A0A8S1NKP5_9CILI</name>
<accession>A0A8S1NKP5</accession>
<dbReference type="AlphaFoldDB" id="A0A8S1NKP5"/>
<comment type="caution">
    <text evidence="1">The sequence shown here is derived from an EMBL/GenBank/DDBJ whole genome shotgun (WGS) entry which is preliminary data.</text>
</comment>
<dbReference type="Proteomes" id="UP000692954">
    <property type="component" value="Unassembled WGS sequence"/>
</dbReference>